<keyword evidence="11 14" id="KW-0456">Lyase</keyword>
<dbReference type="InterPro" id="IPR011060">
    <property type="entry name" value="RibuloseP-bd_barrel"/>
</dbReference>
<comment type="pathway">
    <text evidence="3 14">Amino-acid biosynthesis; L-histidine biosynthesis; L-histidine from 5-phospho-alpha-D-ribose 1-diphosphate: step 5/9.</text>
</comment>
<sequence>MIDIIPAIDLIGGKCVRLTKGDYGQKTVYNDDPVAQAREFEAQGFRRLHVVDLDGAKSKHIVNDDVLKRITDATGLKVDFGGGIKSDDDIKKAFAAGAAMVTVGSIAVTNPELFIEWLHRYGAEKIILGADVRDGRVSINGWKEDSSEELLPFLKKYVDAGVRNVLCTDISKDGTMQGPAVALYKRIVDEYPHLNIIASGGVSSTEDIVELDREGIPSTVVGKAWYEGKVSAEKCRSLMGFDNSRGLAKRIIPCLDVKNGETVKGVNFVDLRSAGDPVELGKAYSDSGADELVFLDITASFEGRKTFTDMVERVAREIDIPFTVGGGINELDDVKRLLDAGADKISVNSAALRNPHLINEIASEYGSQVCVCAIDARNDADGWHCYIKGGRERTERGLFDWAKEVADRGAGEILFTSMDHDGVKNGFANDALAKLSDEVAIPIIASGGAGQKEHFRDAFLKGKADAALAASVFHFGEIAIPDLKKYLSEEGINVRI</sequence>
<dbReference type="AlphaFoldDB" id="A0A9R1CYG0"/>
<dbReference type="GO" id="GO:0016829">
    <property type="term" value="F:lyase activity"/>
    <property type="evidence" value="ECO:0007669"/>
    <property type="project" value="UniProtKB-KW"/>
</dbReference>
<gene>
    <name evidence="15" type="primary">hisA</name>
    <name evidence="14" type="synonym">hisF</name>
    <name evidence="18" type="ORF">PRLR5076_17740</name>
</gene>
<evidence type="ECO:0000256" key="15">
    <source>
        <dbReference type="HAMAP-Rule" id="MF_01014"/>
    </source>
</evidence>
<comment type="function">
    <text evidence="12 14">IGPS catalyzes the conversion of PRFAR and glutamine to IGP, AICAR and glutamate. The HisF subunit catalyzes the cyclization activity that produces IGP and AICAR from PRFAR using the ammonia provided by the HisH subunit.</text>
</comment>
<dbReference type="Pfam" id="PF00977">
    <property type="entry name" value="His_biosynth"/>
    <property type="match status" value="2"/>
</dbReference>
<evidence type="ECO:0000256" key="4">
    <source>
        <dbReference type="ARBA" id="ARBA00005133"/>
    </source>
</evidence>
<dbReference type="InterPro" id="IPR050064">
    <property type="entry name" value="IGPS_HisA/HisF"/>
</dbReference>
<comment type="pathway">
    <text evidence="4 15 17">Amino-acid biosynthesis; L-histidine biosynthesis; L-histidine from 5-phospho-alpha-D-ribose 1-diphosphate: step 4/9.</text>
</comment>
<evidence type="ECO:0000256" key="2">
    <source>
        <dbReference type="ARBA" id="ARBA00004496"/>
    </source>
</evidence>
<feature type="active site" description="Proton donor" evidence="15">
    <location>
        <position position="131"/>
    </location>
</feature>
<dbReference type="CDD" id="cd04732">
    <property type="entry name" value="HisA"/>
    <property type="match status" value="1"/>
</dbReference>
<evidence type="ECO:0000256" key="11">
    <source>
        <dbReference type="ARBA" id="ARBA00023239"/>
    </source>
</evidence>
<dbReference type="InterPro" id="IPR013785">
    <property type="entry name" value="Aldolase_TIM"/>
</dbReference>
<dbReference type="NCBIfam" id="TIGR00007">
    <property type="entry name" value="1-(5-phosphoribosyl)-5-[(5-phosphoribosylamino)methylideneamino]imidazole-4-carboxamide isomerase"/>
    <property type="match status" value="1"/>
</dbReference>
<evidence type="ECO:0000256" key="10">
    <source>
        <dbReference type="ARBA" id="ARBA00023235"/>
    </source>
</evidence>
<dbReference type="GO" id="GO:0000105">
    <property type="term" value="P:L-histidine biosynthetic process"/>
    <property type="evidence" value="ECO:0007669"/>
    <property type="project" value="UniProtKB-UniRule"/>
</dbReference>
<evidence type="ECO:0000256" key="7">
    <source>
        <dbReference type="ARBA" id="ARBA00022490"/>
    </source>
</evidence>
<dbReference type="EC" id="4.3.2.10" evidence="14"/>
<evidence type="ECO:0000256" key="12">
    <source>
        <dbReference type="ARBA" id="ARBA00025475"/>
    </source>
</evidence>
<reference evidence="18" key="1">
    <citation type="journal article" date="2022" name="Int. J. Syst. Evol. Microbiol.">
        <title>Prevotella lacticifex sp. nov., isolated from the rumen of cows.</title>
        <authorList>
            <person name="Shinkai T."/>
            <person name="Ikeyama N."/>
            <person name="Kumagai M."/>
            <person name="Ohmori H."/>
            <person name="Sakamoto M."/>
            <person name="Ohkuma M."/>
            <person name="Mitsumori M."/>
        </authorList>
    </citation>
    <scope>NUCLEOTIDE SEQUENCE</scope>
    <source>
        <strain evidence="18">R5076</strain>
    </source>
</reference>
<dbReference type="FunFam" id="3.20.20.70:FF:000006">
    <property type="entry name" value="Imidazole glycerol phosphate synthase subunit HisF"/>
    <property type="match status" value="1"/>
</dbReference>
<dbReference type="Gene3D" id="3.20.20.70">
    <property type="entry name" value="Aldolase class I"/>
    <property type="match status" value="2"/>
</dbReference>
<keyword evidence="8 14" id="KW-0028">Amino-acid biosynthesis</keyword>
<dbReference type="InterPro" id="IPR006062">
    <property type="entry name" value="His_biosynth"/>
</dbReference>
<evidence type="ECO:0000256" key="16">
    <source>
        <dbReference type="RuleBase" id="RU003657"/>
    </source>
</evidence>
<evidence type="ECO:0000256" key="3">
    <source>
        <dbReference type="ARBA" id="ARBA00005091"/>
    </source>
</evidence>
<dbReference type="NCBIfam" id="TIGR00735">
    <property type="entry name" value="hisF"/>
    <property type="match status" value="1"/>
</dbReference>
<dbReference type="InterPro" id="IPR004651">
    <property type="entry name" value="HisF"/>
</dbReference>
<dbReference type="InterPro" id="IPR023016">
    <property type="entry name" value="HisA/PriA"/>
</dbReference>
<evidence type="ECO:0000256" key="6">
    <source>
        <dbReference type="ARBA" id="ARBA00011152"/>
    </source>
</evidence>
<name>A0A9R1CYG0_9BACT</name>
<comment type="similarity">
    <text evidence="5 14 16">Belongs to the HisA/HisF family.</text>
</comment>
<keyword evidence="9 14" id="KW-0368">Histidine biosynthesis</keyword>
<dbReference type="Proteomes" id="UP000825483">
    <property type="component" value="Unassembled WGS sequence"/>
</dbReference>
<comment type="caution">
    <text evidence="18">The sequence shown here is derived from an EMBL/GenBank/DDBJ whole genome shotgun (WGS) entry which is preliminary data.</text>
</comment>
<dbReference type="HAMAP" id="MF_01014">
    <property type="entry name" value="HisA"/>
    <property type="match status" value="1"/>
</dbReference>
<keyword evidence="19" id="KW-1185">Reference proteome</keyword>
<dbReference type="GO" id="GO:0005737">
    <property type="term" value="C:cytoplasm"/>
    <property type="evidence" value="ECO:0007669"/>
    <property type="project" value="UniProtKB-SubCell"/>
</dbReference>
<evidence type="ECO:0000313" key="19">
    <source>
        <dbReference type="Proteomes" id="UP000825483"/>
    </source>
</evidence>
<dbReference type="PANTHER" id="PTHR21235">
    <property type="entry name" value="IMIDAZOLE GLYCEROL PHOSPHATE SYNTHASE SUBUNIT HISF/H IGP SYNTHASE SUBUNIT HISF/H"/>
    <property type="match status" value="1"/>
</dbReference>
<evidence type="ECO:0000256" key="13">
    <source>
        <dbReference type="ARBA" id="ARBA00047838"/>
    </source>
</evidence>
<comment type="subunit">
    <text evidence="6 14">Heterodimer of HisH and HisF.</text>
</comment>
<feature type="active site" description="Proton acceptor" evidence="15">
    <location>
        <position position="9"/>
    </location>
</feature>
<keyword evidence="7 14" id="KW-0963">Cytoplasm</keyword>
<dbReference type="GO" id="GO:0000107">
    <property type="term" value="F:imidazoleglycerol-phosphate synthase activity"/>
    <property type="evidence" value="ECO:0007669"/>
    <property type="project" value="UniProtKB-UniRule"/>
</dbReference>
<dbReference type="FunFam" id="3.20.20.70:FF:000009">
    <property type="entry name" value="1-(5-phosphoribosyl)-5-[(5-phosphoribosylamino)methylideneamino] imidazole-4-carboxamide isomerase"/>
    <property type="match status" value="1"/>
</dbReference>
<evidence type="ECO:0000256" key="1">
    <source>
        <dbReference type="ARBA" id="ARBA00000901"/>
    </source>
</evidence>
<feature type="active site" evidence="14">
    <location>
        <position position="256"/>
    </location>
</feature>
<comment type="catalytic activity">
    <reaction evidence="1 15 17">
        <text>1-(5-phospho-beta-D-ribosyl)-5-[(5-phospho-beta-D-ribosylamino)methylideneamino]imidazole-4-carboxamide = 5-[(5-phospho-1-deoxy-D-ribulos-1-ylimino)methylamino]-1-(5-phospho-beta-D-ribosyl)imidazole-4-carboxamide</text>
        <dbReference type="Rhea" id="RHEA:15469"/>
        <dbReference type="ChEBI" id="CHEBI:58435"/>
        <dbReference type="ChEBI" id="CHEBI:58525"/>
        <dbReference type="EC" id="5.3.1.16"/>
    </reaction>
</comment>
<evidence type="ECO:0000256" key="9">
    <source>
        <dbReference type="ARBA" id="ARBA00023102"/>
    </source>
</evidence>
<evidence type="ECO:0000256" key="5">
    <source>
        <dbReference type="ARBA" id="ARBA00009667"/>
    </source>
</evidence>
<evidence type="ECO:0000313" key="18">
    <source>
        <dbReference type="EMBL" id="GJG58923.1"/>
    </source>
</evidence>
<dbReference type="EC" id="5.3.1.16" evidence="15"/>
<dbReference type="EMBL" id="BPUB01000002">
    <property type="protein sequence ID" value="GJG58923.1"/>
    <property type="molecule type" value="Genomic_DNA"/>
</dbReference>
<dbReference type="InterPro" id="IPR006063">
    <property type="entry name" value="HisA_bact_arch"/>
</dbReference>
<comment type="catalytic activity">
    <reaction evidence="13 14">
        <text>5-[(5-phospho-1-deoxy-D-ribulos-1-ylimino)methylamino]-1-(5-phospho-beta-D-ribosyl)imidazole-4-carboxamide + L-glutamine = D-erythro-1-(imidazol-4-yl)glycerol 3-phosphate + 5-amino-1-(5-phospho-beta-D-ribosyl)imidazole-4-carboxamide + L-glutamate + H(+)</text>
        <dbReference type="Rhea" id="RHEA:24793"/>
        <dbReference type="ChEBI" id="CHEBI:15378"/>
        <dbReference type="ChEBI" id="CHEBI:29985"/>
        <dbReference type="ChEBI" id="CHEBI:58278"/>
        <dbReference type="ChEBI" id="CHEBI:58359"/>
        <dbReference type="ChEBI" id="CHEBI:58475"/>
        <dbReference type="ChEBI" id="CHEBI:58525"/>
        <dbReference type="EC" id="4.3.2.10"/>
    </reaction>
</comment>
<feature type="active site" evidence="14">
    <location>
        <position position="375"/>
    </location>
</feature>
<protein>
    <recommendedName>
        <fullName evidence="14 15">Multifunctional fusion protein</fullName>
    </recommendedName>
    <domain>
        <recommendedName>
            <fullName evidence="14">Imidazole glycerol phosphate synthase subunit HisF</fullName>
            <ecNumber evidence="14">4.3.2.10</ecNumber>
        </recommendedName>
        <alternativeName>
            <fullName evidence="14">IGP synthase cyclase subunit</fullName>
        </alternativeName>
        <alternativeName>
            <fullName evidence="14">IGP synthase subunit HisF</fullName>
        </alternativeName>
        <alternativeName>
            <fullName evidence="14">ImGP synthase subunit HisF</fullName>
            <shortName evidence="14">IGPS subunit HisF</shortName>
        </alternativeName>
    </domain>
    <domain>
        <recommendedName>
            <fullName evidence="15">1-(5-phosphoribosyl)-5-[(5-phosphoribosylamino)methylideneamino] imidazole-4-carboxamide isomerase</fullName>
            <ecNumber evidence="15">5.3.1.16</ecNumber>
        </recommendedName>
        <alternativeName>
            <fullName evidence="15">Phosphoribosylformimino-5-aminoimidazole carboxamide ribotide isomerase</fullName>
        </alternativeName>
    </domain>
</protein>
<dbReference type="HAMAP" id="MF_01013">
    <property type="entry name" value="HisF"/>
    <property type="match status" value="1"/>
</dbReference>
<proteinExistence type="inferred from homology"/>
<organism evidence="18 19">
    <name type="scientific">Prevotella lacticifex</name>
    <dbReference type="NCBI Taxonomy" id="2854755"/>
    <lineage>
        <taxon>Bacteria</taxon>
        <taxon>Pseudomonadati</taxon>
        <taxon>Bacteroidota</taxon>
        <taxon>Bacteroidia</taxon>
        <taxon>Bacteroidales</taxon>
        <taxon>Prevotellaceae</taxon>
        <taxon>Prevotella</taxon>
    </lineage>
</organism>
<evidence type="ECO:0000256" key="8">
    <source>
        <dbReference type="ARBA" id="ARBA00022605"/>
    </source>
</evidence>
<evidence type="ECO:0000256" key="17">
    <source>
        <dbReference type="RuleBase" id="RU003658"/>
    </source>
</evidence>
<dbReference type="PANTHER" id="PTHR21235:SF2">
    <property type="entry name" value="IMIDAZOLE GLYCEROL PHOSPHATE SYNTHASE HISHF"/>
    <property type="match status" value="1"/>
</dbReference>
<evidence type="ECO:0000256" key="14">
    <source>
        <dbReference type="HAMAP-Rule" id="MF_01013"/>
    </source>
</evidence>
<comment type="subcellular location">
    <subcellularLocation>
        <location evidence="2 14 17">Cytoplasm</location>
    </subcellularLocation>
</comment>
<keyword evidence="10 15" id="KW-0413">Isomerase</keyword>
<dbReference type="GO" id="GO:0003949">
    <property type="term" value="F:1-(5-phosphoribosyl)-5-[(5-phosphoribosylamino)methylideneamino]imidazole-4-carboxamide isomerase activity"/>
    <property type="evidence" value="ECO:0007669"/>
    <property type="project" value="UniProtKB-UniRule"/>
</dbReference>
<dbReference type="SUPFAM" id="SSF51366">
    <property type="entry name" value="Ribulose-phoshate binding barrel"/>
    <property type="match status" value="2"/>
</dbReference>
<accession>A0A9R1CYG0</accession>
<dbReference type="CDD" id="cd04731">
    <property type="entry name" value="HisF"/>
    <property type="match status" value="1"/>
</dbReference>